<feature type="transmembrane region" description="Helical" evidence="1">
    <location>
        <begin position="354"/>
        <end position="380"/>
    </location>
</feature>
<keyword evidence="1" id="KW-0812">Transmembrane</keyword>
<evidence type="ECO:0000313" key="2">
    <source>
        <dbReference type="EMBL" id="CAG7837264.1"/>
    </source>
</evidence>
<gene>
    <name evidence="2" type="ORF">AFUS01_LOCUS46405</name>
</gene>
<feature type="transmembrane region" description="Helical" evidence="1">
    <location>
        <begin position="166"/>
        <end position="186"/>
    </location>
</feature>
<keyword evidence="1" id="KW-0472">Membrane</keyword>
<keyword evidence="3" id="KW-1185">Reference proteome</keyword>
<evidence type="ECO:0000313" key="3">
    <source>
        <dbReference type="Proteomes" id="UP000708208"/>
    </source>
</evidence>
<reference evidence="2" key="1">
    <citation type="submission" date="2021-06" db="EMBL/GenBank/DDBJ databases">
        <authorList>
            <person name="Hodson N. C."/>
            <person name="Mongue J. A."/>
            <person name="Jaron S. K."/>
        </authorList>
    </citation>
    <scope>NUCLEOTIDE SEQUENCE</scope>
</reference>
<organism evidence="2 3">
    <name type="scientific">Allacma fusca</name>
    <dbReference type="NCBI Taxonomy" id="39272"/>
    <lineage>
        <taxon>Eukaryota</taxon>
        <taxon>Metazoa</taxon>
        <taxon>Ecdysozoa</taxon>
        <taxon>Arthropoda</taxon>
        <taxon>Hexapoda</taxon>
        <taxon>Collembola</taxon>
        <taxon>Symphypleona</taxon>
        <taxon>Sminthuridae</taxon>
        <taxon>Allacma</taxon>
    </lineage>
</organism>
<dbReference type="AlphaFoldDB" id="A0A8J2LR55"/>
<feature type="transmembrane region" description="Helical" evidence="1">
    <location>
        <begin position="207"/>
        <end position="228"/>
    </location>
</feature>
<protein>
    <submittedName>
        <fullName evidence="2">Uncharacterized protein</fullName>
    </submittedName>
</protein>
<sequence length="401" mass="45520">MADPTSVKSLSNVASQRKLDTVKSGAVNVASQGALHVSNSVMSQAQSNTQDKGFSANRSVTKVKDGARDVGTSKSSAAKIESSFIKIIAGSAKAKEEEKYVTDPDFNKDFIESIDRHVKLMLLAMMFLATLIWGVFFYAWFHLPNKIFAHKEIERVFLPSNYWSGVYWQIACPWAAGLYCLVVVVYPDPRKWRFCLSPRRTWRWIPYILPLAYTVVVCTYWFYCLFLIPGNLKLRMIKIIKNSLNNVTNSFPSTWEYVHNYYQCCGIESKVDWSNKLIPKKEIPYPFKSDKVCTSFYYGYHRYSDAYHNCSEGNFSALGVLWPASCCDNYSGHGCQILPSNTQVWKGQCHVYEMALGIGTVITAMLLTIGINVLGVFVFFKTRILESAALREKLKPPKPHI</sequence>
<feature type="transmembrane region" description="Helical" evidence="1">
    <location>
        <begin position="120"/>
        <end position="141"/>
    </location>
</feature>
<accession>A0A8J2LR55</accession>
<dbReference type="EMBL" id="CAJVCH010571349">
    <property type="protein sequence ID" value="CAG7837264.1"/>
    <property type="molecule type" value="Genomic_DNA"/>
</dbReference>
<keyword evidence="1" id="KW-1133">Transmembrane helix</keyword>
<proteinExistence type="predicted"/>
<evidence type="ECO:0000256" key="1">
    <source>
        <dbReference type="SAM" id="Phobius"/>
    </source>
</evidence>
<dbReference type="Proteomes" id="UP000708208">
    <property type="component" value="Unassembled WGS sequence"/>
</dbReference>
<name>A0A8J2LR55_9HEXA</name>
<comment type="caution">
    <text evidence="2">The sequence shown here is derived from an EMBL/GenBank/DDBJ whole genome shotgun (WGS) entry which is preliminary data.</text>
</comment>